<accession>A0A9Q9CM23</accession>
<dbReference type="PANTHER" id="PTHR41771:SF1">
    <property type="entry name" value="MEMBRANE PROTEIN"/>
    <property type="match status" value="1"/>
</dbReference>
<dbReference type="AlphaFoldDB" id="A0A9Q9CM23"/>
<reference evidence="2" key="1">
    <citation type="submission" date="2021-03" db="EMBL/GenBank/DDBJ databases">
        <title>Comparative Genomics and Metabolomics in the genus Turicibacter.</title>
        <authorList>
            <person name="Maki J."/>
            <person name="Looft T."/>
        </authorList>
    </citation>
    <scope>NUCLEOTIDE SEQUENCE</scope>
    <source>
        <strain evidence="2">ISU324</strain>
    </source>
</reference>
<evidence type="ECO:0000313" key="2">
    <source>
        <dbReference type="EMBL" id="UUF09721.1"/>
    </source>
</evidence>
<feature type="transmembrane region" description="Helical" evidence="1">
    <location>
        <begin position="173"/>
        <end position="191"/>
    </location>
</feature>
<dbReference type="PANTHER" id="PTHR41771">
    <property type="entry name" value="MEMBRANE PROTEIN-RELATED"/>
    <property type="match status" value="1"/>
</dbReference>
<name>A0A9Q9CM23_9FIRM</name>
<protein>
    <submittedName>
        <fullName evidence="2">YibE/F family protein</fullName>
    </submittedName>
</protein>
<feature type="transmembrane region" description="Helical" evidence="1">
    <location>
        <begin position="6"/>
        <end position="22"/>
    </location>
</feature>
<dbReference type="InterPro" id="IPR012507">
    <property type="entry name" value="YibE_F"/>
</dbReference>
<gene>
    <name evidence="2" type="ORF">J0J70_09900</name>
</gene>
<feature type="transmembrane region" description="Helical" evidence="1">
    <location>
        <begin position="344"/>
        <end position="367"/>
    </location>
</feature>
<keyword evidence="1" id="KW-0812">Transmembrane</keyword>
<dbReference type="EMBL" id="CP071250">
    <property type="protein sequence ID" value="UUF09721.1"/>
    <property type="molecule type" value="Genomic_DNA"/>
</dbReference>
<sequence length="385" mass="42088">MNRKECVMIGVFIILLALLWWIPTGFQKQIYVNSEGVKAKVVEVNNRGVYSTGMIQQGDQRCTIEILEGEHKGQQVEGMNLLTGKLEFDKMFKPGDEAWVLLELDSSNEVIFANMVDYYRIDQQIFLIGLFVILIIAFSGFTGVRTLLSFSFALLSIVKILIPCLLKGIPPLLVALMVGNLLTVMTLLLVAGCNKKAYTAIISSMICSLMTCLLAVVFGDLFKMHGAVMDWSESLLYAGYQHLDLTAIFQAGIYLACSGAILDLAIDISAALDEVIKNNPSVSRVNLIKSGLSIGKSVVGSQTTTLLLAYMGSYITILMVYMAQGTPLMSILNSQKVSSEILHTFVGCIGLVLVSPLTAIICGIVYCPRHHREAGIETSPLIPEN</sequence>
<organism evidence="2 3">
    <name type="scientific">Turicibacter bilis</name>
    <dbReference type="NCBI Taxonomy" id="2735723"/>
    <lineage>
        <taxon>Bacteria</taxon>
        <taxon>Bacillati</taxon>
        <taxon>Bacillota</taxon>
        <taxon>Erysipelotrichia</taxon>
        <taxon>Erysipelotrichales</taxon>
        <taxon>Turicibacteraceae</taxon>
        <taxon>Turicibacter</taxon>
    </lineage>
</organism>
<feature type="transmembrane region" description="Helical" evidence="1">
    <location>
        <begin position="125"/>
        <end position="141"/>
    </location>
</feature>
<evidence type="ECO:0000313" key="3">
    <source>
        <dbReference type="Proteomes" id="UP001058072"/>
    </source>
</evidence>
<dbReference type="Proteomes" id="UP001058072">
    <property type="component" value="Chromosome"/>
</dbReference>
<evidence type="ECO:0000256" key="1">
    <source>
        <dbReference type="SAM" id="Phobius"/>
    </source>
</evidence>
<keyword evidence="1" id="KW-1133">Transmembrane helix</keyword>
<keyword evidence="1" id="KW-0472">Membrane</keyword>
<feature type="transmembrane region" description="Helical" evidence="1">
    <location>
        <begin position="306"/>
        <end position="324"/>
    </location>
</feature>
<proteinExistence type="predicted"/>
<feature type="transmembrane region" description="Helical" evidence="1">
    <location>
        <begin position="147"/>
        <end position="166"/>
    </location>
</feature>
<feature type="transmembrane region" description="Helical" evidence="1">
    <location>
        <begin position="197"/>
        <end position="219"/>
    </location>
</feature>
<dbReference type="Pfam" id="PF07907">
    <property type="entry name" value="YibE_F"/>
    <property type="match status" value="1"/>
</dbReference>